<proteinExistence type="predicted"/>
<accession>A0A1G4ML03</accession>
<organism evidence="3 4">
    <name type="scientific">Lachancea fermentati</name>
    <name type="common">Zygosaccharomyces fermentati</name>
    <dbReference type="NCBI Taxonomy" id="4955"/>
    <lineage>
        <taxon>Eukaryota</taxon>
        <taxon>Fungi</taxon>
        <taxon>Dikarya</taxon>
        <taxon>Ascomycota</taxon>
        <taxon>Saccharomycotina</taxon>
        <taxon>Saccharomycetes</taxon>
        <taxon>Saccharomycetales</taxon>
        <taxon>Saccharomycetaceae</taxon>
        <taxon>Lachancea</taxon>
    </lineage>
</organism>
<dbReference type="AlphaFoldDB" id="A0A1G4ML03"/>
<evidence type="ECO:0000313" key="4">
    <source>
        <dbReference type="Proteomes" id="UP000190831"/>
    </source>
</evidence>
<reference evidence="3 4" key="1">
    <citation type="submission" date="2016-03" db="EMBL/GenBank/DDBJ databases">
        <authorList>
            <person name="Devillers H."/>
        </authorList>
    </citation>
    <scope>NUCLEOTIDE SEQUENCE [LARGE SCALE GENOMIC DNA]</scope>
    <source>
        <strain evidence="3">CBS 6772</strain>
    </source>
</reference>
<dbReference type="InterPro" id="IPR005024">
    <property type="entry name" value="Snf7_fam"/>
</dbReference>
<sequence length="229" mass="26086">MNLFEWALGKSLTPQERLKKNQRALERTQRELERERRKLEAQEKKLVAEIKKSAKNGQISAAKIQAKDLVRTKKYIEKFNNMKTQLQAISLRIQAVRSSDQMTQSMREATGLLATMNRSMNLPQLQRISAEFERQSDLMDQRQEFMDDAVDEVMGGELEDDDEAEEIVTKVLDEIGVDLHVKLQSAPQDLLESPTTESTERVPESIGASGGTQPSLDDELQARLNSLKR</sequence>
<evidence type="ECO:0000256" key="1">
    <source>
        <dbReference type="SAM" id="Coils"/>
    </source>
</evidence>
<keyword evidence="1" id="KW-0175">Coiled coil</keyword>
<feature type="coiled-coil region" evidence="1">
    <location>
        <begin position="15"/>
        <end position="56"/>
    </location>
</feature>
<dbReference type="STRING" id="4955.A0A1G4ML03"/>
<dbReference type="PANTHER" id="PTHR10476">
    <property type="entry name" value="CHARGED MULTIVESICULAR BODY PROTEIN"/>
    <property type="match status" value="1"/>
</dbReference>
<dbReference type="Proteomes" id="UP000190831">
    <property type="component" value="Chromosome H"/>
</dbReference>
<dbReference type="Gene3D" id="6.10.140.1230">
    <property type="match status" value="1"/>
</dbReference>
<gene>
    <name evidence="3" type="ORF">LAFE_0H13916G</name>
</gene>
<dbReference type="OMA" id="KMAKMNQ"/>
<evidence type="ECO:0000256" key="2">
    <source>
        <dbReference type="SAM" id="MobiDB-lite"/>
    </source>
</evidence>
<dbReference type="OrthoDB" id="10252926at2759"/>
<name>A0A1G4ML03_LACFM</name>
<keyword evidence="4" id="KW-1185">Reference proteome</keyword>
<dbReference type="Pfam" id="PF03357">
    <property type="entry name" value="Snf7"/>
    <property type="match status" value="1"/>
</dbReference>
<protein>
    <submittedName>
        <fullName evidence="3">LAFE_0H13916g1_1</fullName>
    </submittedName>
</protein>
<feature type="region of interest" description="Disordered" evidence="2">
    <location>
        <begin position="185"/>
        <end position="229"/>
    </location>
</feature>
<evidence type="ECO:0000313" key="3">
    <source>
        <dbReference type="EMBL" id="SCW04456.1"/>
    </source>
</evidence>
<dbReference type="EMBL" id="LT598491">
    <property type="protein sequence ID" value="SCW04456.1"/>
    <property type="molecule type" value="Genomic_DNA"/>
</dbReference>
<dbReference type="GO" id="GO:0007034">
    <property type="term" value="P:vacuolar transport"/>
    <property type="evidence" value="ECO:0007669"/>
    <property type="project" value="InterPro"/>
</dbReference>